<dbReference type="EMBL" id="JADWYS010000001">
    <property type="protein sequence ID" value="MBG9388645.1"/>
    <property type="molecule type" value="Genomic_DNA"/>
</dbReference>
<dbReference type="Proteomes" id="UP000651050">
    <property type="component" value="Unassembled WGS sequence"/>
</dbReference>
<keyword evidence="1" id="KW-0732">Signal</keyword>
<accession>A0A931H4T1</accession>
<feature type="chain" id="PRO_5037073126" evidence="1">
    <location>
        <begin position="22"/>
        <end position="162"/>
    </location>
</feature>
<dbReference type="AlphaFoldDB" id="A0A931H4T1"/>
<reference evidence="2" key="1">
    <citation type="submission" date="2020-11" db="EMBL/GenBank/DDBJ databases">
        <title>Bacterial whole genome sequence for Caenimonas sp. DR4.4.</title>
        <authorList>
            <person name="Le V."/>
            <person name="Ko S.-R."/>
            <person name="Ahn C.-Y."/>
            <person name="Oh H.-M."/>
        </authorList>
    </citation>
    <scope>NUCLEOTIDE SEQUENCE</scope>
    <source>
        <strain evidence="2">DR4.4</strain>
    </source>
</reference>
<organism evidence="2 3">
    <name type="scientific">Caenimonas aquaedulcis</name>
    <dbReference type="NCBI Taxonomy" id="2793270"/>
    <lineage>
        <taxon>Bacteria</taxon>
        <taxon>Pseudomonadati</taxon>
        <taxon>Pseudomonadota</taxon>
        <taxon>Betaproteobacteria</taxon>
        <taxon>Burkholderiales</taxon>
        <taxon>Comamonadaceae</taxon>
        <taxon>Caenimonas</taxon>
    </lineage>
</organism>
<keyword evidence="3" id="KW-1185">Reference proteome</keyword>
<comment type="caution">
    <text evidence="2">The sequence shown here is derived from an EMBL/GenBank/DDBJ whole genome shotgun (WGS) entry which is preliminary data.</text>
</comment>
<proteinExistence type="predicted"/>
<dbReference type="RefSeq" id="WP_196986495.1">
    <property type="nucleotide sequence ID" value="NZ_JADWYS010000001.1"/>
</dbReference>
<evidence type="ECO:0000313" key="3">
    <source>
        <dbReference type="Proteomes" id="UP000651050"/>
    </source>
</evidence>
<feature type="signal peptide" evidence="1">
    <location>
        <begin position="1"/>
        <end position="21"/>
    </location>
</feature>
<name>A0A931H4T1_9BURK</name>
<evidence type="ECO:0000313" key="2">
    <source>
        <dbReference type="EMBL" id="MBG9388645.1"/>
    </source>
</evidence>
<sequence>MNGPFAVAAFLLLMHAAPCGAQERRNFFEDPFAQVTSALRDCPEPEGPLMTPQEFRDAAHIRAQHGGSCYLSGRCRLPNSYLYDKEIIPRTVQYIQRDGRFDDTSVWILGQRRIVTILGCVNSREQADALVKWVMLMDDVMNVVDQTMVGTRGAPPYPVQGR</sequence>
<protein>
    <submittedName>
        <fullName evidence="2">BON domain-containing protein</fullName>
    </submittedName>
</protein>
<evidence type="ECO:0000256" key="1">
    <source>
        <dbReference type="SAM" id="SignalP"/>
    </source>
</evidence>
<gene>
    <name evidence="2" type="ORF">I5803_11490</name>
</gene>